<gene>
    <name evidence="2" type="ORF">CK556_02755</name>
</gene>
<keyword evidence="3" id="KW-1185">Reference proteome</keyword>
<name>A0A249SNT3_9MOLU</name>
<feature type="domain" description="YokE-like PH" evidence="1">
    <location>
        <begin position="35"/>
        <end position="88"/>
    </location>
</feature>
<reference evidence="2 3" key="1">
    <citation type="submission" date="2017-08" db="EMBL/GenBank/DDBJ databases">
        <title>Complete Genome Sequence of Mesoplasma chauliocola.</title>
        <authorList>
            <person name="Knight T.F.Jr."/>
            <person name="Citino T."/>
        </authorList>
    </citation>
    <scope>NUCLEOTIDE SEQUENCE [LARGE SCALE GENOMIC DNA]</scope>
    <source>
        <strain evidence="2 3">CHPA-2</strain>
    </source>
</reference>
<dbReference type="EMBL" id="CP023173">
    <property type="protein sequence ID" value="ASZ09259.1"/>
    <property type="molecule type" value="Genomic_DNA"/>
</dbReference>
<dbReference type="InterPro" id="IPR039519">
    <property type="entry name" value="YokE-like_PH"/>
</dbReference>
<dbReference type="AlphaFoldDB" id="A0A249SNT3"/>
<dbReference type="Pfam" id="PF14470">
    <property type="entry name" value="bPH_3"/>
    <property type="match status" value="1"/>
</dbReference>
<dbReference type="Proteomes" id="UP000232229">
    <property type="component" value="Chromosome"/>
</dbReference>
<protein>
    <recommendedName>
        <fullName evidence="1">YokE-like PH domain-containing protein</fullName>
    </recommendedName>
</protein>
<dbReference type="STRING" id="1336232.GCA_000518825_01243"/>
<sequence>MNNKEYLSKIDLYNFNEPELLDKKEFKEVEKYFLSNEHVIDIVVGEINAFAHMVLLTDKRIFTISKFIQTGSQIKQYGLEQIDDVKLGVMGDIADLTIFLKNGVLFKLDYLHTEIAKRFGYNISKMYKDFLNWF</sequence>
<accession>A0A249SNT3</accession>
<evidence type="ECO:0000313" key="3">
    <source>
        <dbReference type="Proteomes" id="UP000232229"/>
    </source>
</evidence>
<dbReference type="KEGG" id="mchc:CK556_02755"/>
<organism evidence="2 3">
    <name type="scientific">Mesoplasma chauliocola</name>
    <dbReference type="NCBI Taxonomy" id="216427"/>
    <lineage>
        <taxon>Bacteria</taxon>
        <taxon>Bacillati</taxon>
        <taxon>Mycoplasmatota</taxon>
        <taxon>Mollicutes</taxon>
        <taxon>Entomoplasmatales</taxon>
        <taxon>Entomoplasmataceae</taxon>
        <taxon>Mesoplasma</taxon>
    </lineage>
</organism>
<dbReference type="RefSeq" id="WP_027875583.1">
    <property type="nucleotide sequence ID" value="NZ_CP023173.1"/>
</dbReference>
<evidence type="ECO:0000259" key="1">
    <source>
        <dbReference type="Pfam" id="PF14470"/>
    </source>
</evidence>
<proteinExistence type="predicted"/>
<evidence type="ECO:0000313" key="2">
    <source>
        <dbReference type="EMBL" id="ASZ09259.1"/>
    </source>
</evidence>